<keyword evidence="3" id="KW-0675">Receptor</keyword>
<protein>
    <submittedName>
        <fullName evidence="3">Late competence protein ComEA, DNA receptor</fullName>
    </submittedName>
</protein>
<dbReference type="SUPFAM" id="SSF47781">
    <property type="entry name" value="RuvA domain 2-like"/>
    <property type="match status" value="1"/>
</dbReference>
<dbReference type="PANTHER" id="PTHR21180:SF32">
    <property type="entry name" value="ENDONUCLEASE_EXONUCLEASE_PHOSPHATASE FAMILY DOMAIN-CONTAINING PROTEIN 1"/>
    <property type="match status" value="1"/>
</dbReference>
<name>A0A085WMK7_9BACT</name>
<dbReference type="SMART" id="SM00278">
    <property type="entry name" value="HhH1"/>
    <property type="match status" value="2"/>
</dbReference>
<evidence type="ECO:0000313" key="4">
    <source>
        <dbReference type="Proteomes" id="UP000028725"/>
    </source>
</evidence>
<keyword evidence="4" id="KW-1185">Reference proteome</keyword>
<evidence type="ECO:0000256" key="1">
    <source>
        <dbReference type="SAM" id="MobiDB-lite"/>
    </source>
</evidence>
<evidence type="ECO:0000313" key="3">
    <source>
        <dbReference type="EMBL" id="KFE68920.1"/>
    </source>
</evidence>
<dbReference type="EMBL" id="JMCB01000005">
    <property type="protein sequence ID" value="KFE68920.1"/>
    <property type="molecule type" value="Genomic_DNA"/>
</dbReference>
<dbReference type="GO" id="GO:0003677">
    <property type="term" value="F:DNA binding"/>
    <property type="evidence" value="ECO:0007669"/>
    <property type="project" value="InterPro"/>
</dbReference>
<feature type="domain" description="Helix-hairpin-helix DNA-binding motif class 1" evidence="2">
    <location>
        <begin position="77"/>
        <end position="96"/>
    </location>
</feature>
<accession>A0A085WMK7</accession>
<dbReference type="Pfam" id="PF12836">
    <property type="entry name" value="HHH_3"/>
    <property type="match status" value="1"/>
</dbReference>
<dbReference type="GO" id="GO:0006281">
    <property type="term" value="P:DNA repair"/>
    <property type="evidence" value="ECO:0007669"/>
    <property type="project" value="InterPro"/>
</dbReference>
<dbReference type="AlphaFoldDB" id="A0A085WMK7"/>
<dbReference type="RefSeq" id="WP_240486686.1">
    <property type="nucleotide sequence ID" value="NZ_JMCB01000005.1"/>
</dbReference>
<dbReference type="InterPro" id="IPR010994">
    <property type="entry name" value="RuvA_2-like"/>
</dbReference>
<evidence type="ECO:0000259" key="2">
    <source>
        <dbReference type="SMART" id="SM00278"/>
    </source>
</evidence>
<proteinExistence type="predicted"/>
<gene>
    <name evidence="3" type="ORF">DB31_6822</name>
</gene>
<dbReference type="PANTHER" id="PTHR21180">
    <property type="entry name" value="ENDONUCLEASE/EXONUCLEASE/PHOSPHATASE FAMILY DOMAIN-CONTAINING PROTEIN 1"/>
    <property type="match status" value="1"/>
</dbReference>
<dbReference type="Gene3D" id="1.10.150.320">
    <property type="entry name" value="Photosystem II 12 kDa extrinsic protein"/>
    <property type="match status" value="1"/>
</dbReference>
<organism evidence="3 4">
    <name type="scientific">Hyalangium minutum</name>
    <dbReference type="NCBI Taxonomy" id="394096"/>
    <lineage>
        <taxon>Bacteria</taxon>
        <taxon>Pseudomonadati</taxon>
        <taxon>Myxococcota</taxon>
        <taxon>Myxococcia</taxon>
        <taxon>Myxococcales</taxon>
        <taxon>Cystobacterineae</taxon>
        <taxon>Archangiaceae</taxon>
        <taxon>Hyalangium</taxon>
    </lineage>
</organism>
<dbReference type="InterPro" id="IPR003583">
    <property type="entry name" value="Hlx-hairpin-Hlx_DNA-bd_motif"/>
</dbReference>
<dbReference type="STRING" id="394096.DB31_6822"/>
<sequence length="121" mass="13376">MSGRAVLGMGVMMVLGLVLLGPGVAEAGRRRTQMQYSGVVNLNEATPEELDRLPGVGRKAVDRILDHREKHPFKRVEELVRVKGFGKKKFQKLKPYLTLTGATTLQEEKRSASDAPAKPKH</sequence>
<comment type="caution">
    <text evidence="3">The sequence shown here is derived from an EMBL/GenBank/DDBJ whole genome shotgun (WGS) entry which is preliminary data.</text>
</comment>
<feature type="region of interest" description="Disordered" evidence="1">
    <location>
        <begin position="101"/>
        <end position="121"/>
    </location>
</feature>
<feature type="domain" description="Helix-hairpin-helix DNA-binding motif class 1" evidence="2">
    <location>
        <begin position="48"/>
        <end position="67"/>
    </location>
</feature>
<dbReference type="InterPro" id="IPR051675">
    <property type="entry name" value="Endo/Exo/Phosphatase_dom_1"/>
</dbReference>
<dbReference type="Proteomes" id="UP000028725">
    <property type="component" value="Unassembled WGS sequence"/>
</dbReference>
<reference evidence="3 4" key="1">
    <citation type="submission" date="2014-04" db="EMBL/GenBank/DDBJ databases">
        <title>Genome assembly of Hyalangium minutum DSM 14724.</title>
        <authorList>
            <person name="Sharma G."/>
            <person name="Subramanian S."/>
        </authorList>
    </citation>
    <scope>NUCLEOTIDE SEQUENCE [LARGE SCALE GENOMIC DNA]</scope>
    <source>
        <strain evidence="3 4">DSM 14724</strain>
    </source>
</reference>